<evidence type="ECO:0000256" key="2">
    <source>
        <dbReference type="ARBA" id="ARBA00022722"/>
    </source>
</evidence>
<evidence type="ECO:0000256" key="6">
    <source>
        <dbReference type="SAM" id="Phobius"/>
    </source>
</evidence>
<dbReference type="PANTHER" id="PTHR11371:SF33">
    <property type="entry name" value="ENDONUCLEASE_EXONUCLEASE_PHOSPHATASE DOMAIN-CONTAINING PROTEIN"/>
    <property type="match status" value="1"/>
</dbReference>
<feature type="transmembrane region" description="Helical" evidence="6">
    <location>
        <begin position="297"/>
        <end position="319"/>
    </location>
</feature>
<feature type="active site" evidence="4">
    <location>
        <position position="162"/>
    </location>
</feature>
<dbReference type="AlphaFoldDB" id="A0A8S3SKY2"/>
<sequence>MWIHIKEEICRMNTGIKLLVIFLILTEGSWSFRIGAFNLKVFGRKKADNEQVLGYIVKIIKRYDIIFLQEIRDSSGDSITVLENALNSESPGSKYDKIVSKRLGDTASKEQYIFLYRRHSGITIVSSYVYHDPQNVFEREPYIVKIQSTKTVITEFVLAGIHVKPLKAIQEITALETVHSDIVSKMKTQDILFLGDMNAECSYAPKKYLNYIPIRTSNKYHWLISDNIDTTVSKGTDCAYDRFILHGDKFLNAIVENSSKVFEFDKEYRLTNTVALSVSDHYPIELEMKTVTSSAPYIPFTMFTTVCFGSVICSCIYCLRG</sequence>
<dbReference type="OrthoDB" id="10061407at2759"/>
<dbReference type="GO" id="GO:0006308">
    <property type="term" value="P:DNA catabolic process"/>
    <property type="evidence" value="ECO:0007669"/>
    <property type="project" value="InterPro"/>
</dbReference>
<dbReference type="InterPro" id="IPR016202">
    <property type="entry name" value="DNase_I"/>
</dbReference>
<dbReference type="PIRSF" id="PIRSF000988">
    <property type="entry name" value="DNase_I_euk"/>
    <property type="match status" value="1"/>
</dbReference>
<dbReference type="CDD" id="cd10282">
    <property type="entry name" value="DNase1"/>
    <property type="match status" value="1"/>
</dbReference>
<evidence type="ECO:0000313" key="8">
    <source>
        <dbReference type="EMBL" id="CAG2217556.1"/>
    </source>
</evidence>
<gene>
    <name evidence="8" type="ORF">MEDL_31133</name>
</gene>
<dbReference type="SUPFAM" id="SSF56219">
    <property type="entry name" value="DNase I-like"/>
    <property type="match status" value="1"/>
</dbReference>
<dbReference type="InterPro" id="IPR005135">
    <property type="entry name" value="Endo/exonuclease/phosphatase"/>
</dbReference>
<dbReference type="Pfam" id="PF03372">
    <property type="entry name" value="Exo_endo_phos"/>
    <property type="match status" value="1"/>
</dbReference>
<keyword evidence="2" id="KW-0540">Nuclease</keyword>
<dbReference type="GO" id="GO:0005634">
    <property type="term" value="C:nucleus"/>
    <property type="evidence" value="ECO:0007669"/>
    <property type="project" value="TreeGrafter"/>
</dbReference>
<accession>A0A8S3SKY2</accession>
<protein>
    <submittedName>
        <fullName evidence="8">DNASE1L</fullName>
        <ecNumber evidence="8">3.1.21.-</ecNumber>
    </submittedName>
</protein>
<feature type="disulfide bond" description="Essential for enzymatic activity" evidence="5">
    <location>
        <begin position="201"/>
        <end position="238"/>
    </location>
</feature>
<keyword evidence="5" id="KW-1015">Disulfide bond</keyword>
<dbReference type="Proteomes" id="UP000683360">
    <property type="component" value="Unassembled WGS sequence"/>
</dbReference>
<evidence type="ECO:0000256" key="1">
    <source>
        <dbReference type="ARBA" id="ARBA00007359"/>
    </source>
</evidence>
<feature type="active site" evidence="4">
    <location>
        <position position="110"/>
    </location>
</feature>
<dbReference type="Gene3D" id="3.60.10.10">
    <property type="entry name" value="Endonuclease/exonuclease/phosphatase"/>
    <property type="match status" value="1"/>
</dbReference>
<dbReference type="InterPro" id="IPR036691">
    <property type="entry name" value="Endo/exonu/phosph_ase_sf"/>
</dbReference>
<keyword evidence="6" id="KW-0472">Membrane</keyword>
<keyword evidence="3 8" id="KW-0378">Hydrolase</keyword>
<keyword evidence="6" id="KW-0812">Transmembrane</keyword>
<comment type="caution">
    <text evidence="8">The sequence shown here is derived from an EMBL/GenBank/DDBJ whole genome shotgun (WGS) entry which is preliminary data.</text>
</comment>
<evidence type="ECO:0000259" key="7">
    <source>
        <dbReference type="Pfam" id="PF03372"/>
    </source>
</evidence>
<reference evidence="8" key="1">
    <citation type="submission" date="2021-03" db="EMBL/GenBank/DDBJ databases">
        <authorList>
            <person name="Bekaert M."/>
        </authorList>
    </citation>
    <scope>NUCLEOTIDE SEQUENCE</scope>
</reference>
<dbReference type="GO" id="GO:0004530">
    <property type="term" value="F:deoxyribonuclease I activity"/>
    <property type="evidence" value="ECO:0007669"/>
    <property type="project" value="TreeGrafter"/>
</dbReference>
<keyword evidence="9" id="KW-1185">Reference proteome</keyword>
<dbReference type="EC" id="3.1.21.-" evidence="8"/>
<feature type="domain" description="Endonuclease/exonuclease/phosphatase" evidence="7">
    <location>
        <begin position="37"/>
        <end position="255"/>
    </location>
</feature>
<name>A0A8S3SKY2_MYTED</name>
<comment type="similarity">
    <text evidence="1">Belongs to the DNase I family.</text>
</comment>
<dbReference type="PANTHER" id="PTHR11371">
    <property type="entry name" value="DEOXYRIBONUCLEASE"/>
    <property type="match status" value="1"/>
</dbReference>
<evidence type="ECO:0000256" key="3">
    <source>
        <dbReference type="ARBA" id="ARBA00022801"/>
    </source>
</evidence>
<keyword evidence="6" id="KW-1133">Transmembrane helix</keyword>
<proteinExistence type="inferred from homology"/>
<dbReference type="PRINTS" id="PR00130">
    <property type="entry name" value="DNASEI"/>
</dbReference>
<evidence type="ECO:0000256" key="4">
    <source>
        <dbReference type="PIRSR" id="PIRSR000988-1"/>
    </source>
</evidence>
<dbReference type="GO" id="GO:0003677">
    <property type="term" value="F:DNA binding"/>
    <property type="evidence" value="ECO:0007669"/>
    <property type="project" value="TreeGrafter"/>
</dbReference>
<organism evidence="8 9">
    <name type="scientific">Mytilus edulis</name>
    <name type="common">Blue mussel</name>
    <dbReference type="NCBI Taxonomy" id="6550"/>
    <lineage>
        <taxon>Eukaryota</taxon>
        <taxon>Metazoa</taxon>
        <taxon>Spiralia</taxon>
        <taxon>Lophotrochozoa</taxon>
        <taxon>Mollusca</taxon>
        <taxon>Bivalvia</taxon>
        <taxon>Autobranchia</taxon>
        <taxon>Pteriomorphia</taxon>
        <taxon>Mytilida</taxon>
        <taxon>Mytiloidea</taxon>
        <taxon>Mytilidae</taxon>
        <taxon>Mytilinae</taxon>
        <taxon>Mytilus</taxon>
    </lineage>
</organism>
<evidence type="ECO:0000313" key="9">
    <source>
        <dbReference type="Proteomes" id="UP000683360"/>
    </source>
</evidence>
<dbReference type="EMBL" id="CAJPWZ010001545">
    <property type="protein sequence ID" value="CAG2217556.1"/>
    <property type="molecule type" value="Genomic_DNA"/>
</dbReference>
<dbReference type="SMART" id="SM00476">
    <property type="entry name" value="DNaseIc"/>
    <property type="match status" value="1"/>
</dbReference>
<evidence type="ECO:0000256" key="5">
    <source>
        <dbReference type="PIRSR" id="PIRSR000988-2"/>
    </source>
</evidence>